<evidence type="ECO:0000313" key="3">
    <source>
        <dbReference type="EMBL" id="CAI4219410.1"/>
    </source>
</evidence>
<evidence type="ECO:0000256" key="1">
    <source>
        <dbReference type="SAM" id="MobiDB-lite"/>
    </source>
</evidence>
<reference evidence="3" key="1">
    <citation type="submission" date="2022-11" db="EMBL/GenBank/DDBJ databases">
        <authorList>
            <person name="Scott C."/>
            <person name="Bruce N."/>
        </authorList>
    </citation>
    <scope>NUCLEOTIDE SEQUENCE</scope>
</reference>
<feature type="transmembrane region" description="Helical" evidence="2">
    <location>
        <begin position="20"/>
        <end position="42"/>
    </location>
</feature>
<keyword evidence="2" id="KW-0812">Transmembrane</keyword>
<evidence type="ECO:0000256" key="2">
    <source>
        <dbReference type="SAM" id="Phobius"/>
    </source>
</evidence>
<organism evidence="3 4">
    <name type="scientific">Parascedosporium putredinis</name>
    <dbReference type="NCBI Taxonomy" id="1442378"/>
    <lineage>
        <taxon>Eukaryota</taxon>
        <taxon>Fungi</taxon>
        <taxon>Dikarya</taxon>
        <taxon>Ascomycota</taxon>
        <taxon>Pezizomycotina</taxon>
        <taxon>Sordariomycetes</taxon>
        <taxon>Hypocreomycetidae</taxon>
        <taxon>Microascales</taxon>
        <taxon>Microascaceae</taxon>
        <taxon>Parascedosporium</taxon>
    </lineage>
</organism>
<protein>
    <submittedName>
        <fullName evidence="3">Uncharacterized protein</fullName>
    </submittedName>
</protein>
<gene>
    <name evidence="3" type="ORF">PPNO1_LOCUS8975</name>
</gene>
<keyword evidence="2" id="KW-0472">Membrane</keyword>
<accession>A0A9P1HCS9</accession>
<keyword evidence="2" id="KW-1133">Transmembrane helix</keyword>
<dbReference type="Proteomes" id="UP000838763">
    <property type="component" value="Unassembled WGS sequence"/>
</dbReference>
<dbReference type="AlphaFoldDB" id="A0A9P1HCS9"/>
<keyword evidence="4" id="KW-1185">Reference proteome</keyword>
<name>A0A9P1HCS9_9PEZI</name>
<feature type="region of interest" description="Disordered" evidence="1">
    <location>
        <begin position="84"/>
        <end position="104"/>
    </location>
</feature>
<feature type="compositionally biased region" description="Low complexity" evidence="1">
    <location>
        <begin position="92"/>
        <end position="104"/>
    </location>
</feature>
<feature type="non-terminal residue" evidence="3">
    <location>
        <position position="104"/>
    </location>
</feature>
<proteinExistence type="predicted"/>
<dbReference type="EMBL" id="CALLCH030000019">
    <property type="protein sequence ID" value="CAI4219410.1"/>
    <property type="molecule type" value="Genomic_DNA"/>
</dbReference>
<evidence type="ECO:0000313" key="4">
    <source>
        <dbReference type="Proteomes" id="UP000838763"/>
    </source>
</evidence>
<sequence length="104" mass="11655">MPNHAERAPLIASVPHPPAVLHHLLTSILLYVLLSFVIMLFVDGPPHHRHRRHGHGWWSDVWSLSWYTDARVSHEELRDILLDTPTASAPKSGAGTTRTASTSR</sequence>
<comment type="caution">
    <text evidence="3">The sequence shown here is derived from an EMBL/GenBank/DDBJ whole genome shotgun (WGS) entry which is preliminary data.</text>
</comment>